<feature type="transmembrane region" description="Helical" evidence="2">
    <location>
        <begin position="104"/>
        <end position="129"/>
    </location>
</feature>
<dbReference type="STRING" id="1765655.AMR74_16715"/>
<proteinExistence type="predicted"/>
<gene>
    <name evidence="3" type="ORF">AMR74_16715</name>
</gene>
<dbReference type="Proteomes" id="UP000037747">
    <property type="component" value="Unassembled WGS sequence"/>
</dbReference>
<feature type="compositionally biased region" description="Low complexity" evidence="1">
    <location>
        <begin position="286"/>
        <end position="295"/>
    </location>
</feature>
<evidence type="ECO:0000256" key="2">
    <source>
        <dbReference type="SAM" id="Phobius"/>
    </source>
</evidence>
<feature type="compositionally biased region" description="Basic and acidic residues" evidence="1">
    <location>
        <begin position="246"/>
        <end position="263"/>
    </location>
</feature>
<evidence type="ECO:0000313" key="3">
    <source>
        <dbReference type="EMBL" id="KOX92718.1"/>
    </source>
</evidence>
<keyword evidence="2" id="KW-0472">Membrane</keyword>
<feature type="transmembrane region" description="Helical" evidence="2">
    <location>
        <begin position="165"/>
        <end position="184"/>
    </location>
</feature>
<sequence>MPAPGEPTDISSWTEPTNGLWPGVWDATFYSLALAGVILIIVGTWAFRHSDARERRSALKQVTFSTIMVLATWVVAPLGLHIGSELGLALAPAGSEFVATPGNFARFGFGIVLAVVLAAVDLTIILIGLLVLGAQYFLAHAVVFFWPVGWALRPFGGYLESIGNFVLYLYGGLITLQVGQSMILRLVFELPWGSNISGFLGFMATIAGIAFALILFPAAMLRQVTVGAAVGLGMPRGYRARRRTRQARERVSGVRERFRESGRGSRSSDASRFSSIRGWFGRGSRDGSSSSSTADDNGDQESTPSDDGGGQSGSSDDREKRRTDYVTGDRAYQ</sequence>
<feature type="compositionally biased region" description="Low complexity" evidence="1">
    <location>
        <begin position="264"/>
        <end position="278"/>
    </location>
</feature>
<reference evidence="3 4" key="1">
    <citation type="submission" date="2015-08" db="EMBL/GenBank/DDBJ databases">
        <title>Genomes of Isolates from Cabo Rojo, PR.</title>
        <authorList>
            <person name="Sanchez-Nieves R.L."/>
            <person name="Montalvo-Rodriguez R."/>
        </authorList>
    </citation>
    <scope>NUCLEOTIDE SEQUENCE [LARGE SCALE GENOMIC DNA]</scope>
    <source>
        <strain evidence="3 4">5</strain>
    </source>
</reference>
<feature type="region of interest" description="Disordered" evidence="1">
    <location>
        <begin position="241"/>
        <end position="333"/>
    </location>
</feature>
<feature type="transmembrane region" description="Helical" evidence="2">
    <location>
        <begin position="27"/>
        <end position="47"/>
    </location>
</feature>
<name>A0A0M9AJH4_9EURY</name>
<dbReference type="AlphaFoldDB" id="A0A0M9AJH4"/>
<feature type="transmembrane region" description="Helical" evidence="2">
    <location>
        <begin position="59"/>
        <end position="84"/>
    </location>
</feature>
<evidence type="ECO:0000313" key="4">
    <source>
        <dbReference type="Proteomes" id="UP000037747"/>
    </source>
</evidence>
<dbReference type="PATRIC" id="fig|1705389.3.peg.2943"/>
<feature type="compositionally biased region" description="Basic and acidic residues" evidence="1">
    <location>
        <begin position="315"/>
        <end position="324"/>
    </location>
</feature>
<organism evidence="3 4">
    <name type="scientific">Halorubrum tropicale</name>
    <dbReference type="NCBI Taxonomy" id="1765655"/>
    <lineage>
        <taxon>Archaea</taxon>
        <taxon>Methanobacteriati</taxon>
        <taxon>Methanobacteriota</taxon>
        <taxon>Stenosarchaea group</taxon>
        <taxon>Halobacteria</taxon>
        <taxon>Halobacteriales</taxon>
        <taxon>Haloferacaceae</taxon>
        <taxon>Halorubrum</taxon>
    </lineage>
</organism>
<accession>A0A0M9AJH4</accession>
<keyword evidence="4" id="KW-1185">Reference proteome</keyword>
<dbReference type="InterPro" id="IPR045782">
    <property type="entry name" value="TrbL_3"/>
</dbReference>
<feature type="transmembrane region" description="Helical" evidence="2">
    <location>
        <begin position="136"/>
        <end position="153"/>
    </location>
</feature>
<dbReference type="EMBL" id="LIST01000013">
    <property type="protein sequence ID" value="KOX92718.1"/>
    <property type="molecule type" value="Genomic_DNA"/>
</dbReference>
<dbReference type="Pfam" id="PF19590">
    <property type="entry name" value="TrbL_3"/>
    <property type="match status" value="1"/>
</dbReference>
<evidence type="ECO:0000256" key="1">
    <source>
        <dbReference type="SAM" id="MobiDB-lite"/>
    </source>
</evidence>
<comment type="caution">
    <text evidence="3">The sequence shown here is derived from an EMBL/GenBank/DDBJ whole genome shotgun (WGS) entry which is preliminary data.</text>
</comment>
<keyword evidence="2" id="KW-1133">Transmembrane helix</keyword>
<feature type="transmembrane region" description="Helical" evidence="2">
    <location>
        <begin position="196"/>
        <end position="214"/>
    </location>
</feature>
<keyword evidence="2" id="KW-0812">Transmembrane</keyword>
<protein>
    <submittedName>
        <fullName evidence="3">Uncharacterized protein</fullName>
    </submittedName>
</protein>